<dbReference type="AlphaFoldDB" id="A0AAD0MPV7"/>
<evidence type="ECO:0000256" key="1">
    <source>
        <dbReference type="SAM" id="Coils"/>
    </source>
</evidence>
<proteinExistence type="predicted"/>
<dbReference type="EMBL" id="CP022432">
    <property type="protein sequence ID" value="AVN65981.1"/>
    <property type="molecule type" value="Genomic_DNA"/>
</dbReference>
<keyword evidence="1" id="KW-0175">Coiled coil</keyword>
<dbReference type="RefSeq" id="WP_023026046.1">
    <property type="nucleotide sequence ID" value="NZ_CP022432.1"/>
</dbReference>
<evidence type="ECO:0000313" key="2">
    <source>
        <dbReference type="EMBL" id="AVN65981.1"/>
    </source>
</evidence>
<evidence type="ECO:0000313" key="3">
    <source>
        <dbReference type="Proteomes" id="UP000237990"/>
    </source>
</evidence>
<sequence length="82" mass="9396">MESIAALVVAVISAMFAGFNTLDNSKHKKNTKKQIDEVVQENKDKIIALEIKHDNTKEHIELLRKDIKEVNKKLDRLLEKGK</sequence>
<dbReference type="Proteomes" id="UP000237990">
    <property type="component" value="Chromosome"/>
</dbReference>
<feature type="coiled-coil region" evidence="1">
    <location>
        <begin position="53"/>
        <end position="80"/>
    </location>
</feature>
<reference evidence="2 3" key="1">
    <citation type="submission" date="2017-07" db="EMBL/GenBank/DDBJ databases">
        <title>Comparative genomic analysis of Mesoplasma florum.</title>
        <authorList>
            <person name="Baby V."/>
            <person name="Lachance J.-C."/>
            <person name="Gagnon J."/>
            <person name="Lucier J.-F."/>
            <person name="Matteau D."/>
            <person name="Knight T.F."/>
            <person name="Rodrigue S."/>
        </authorList>
    </citation>
    <scope>NUCLEOTIDE SEQUENCE [LARGE SCALE GENOMIC DNA]</scope>
    <source>
        <strain evidence="2 3">W12</strain>
    </source>
</reference>
<accession>A0AAD0MPV7</accession>
<protein>
    <submittedName>
        <fullName evidence="2">Uncharacterized protein</fullName>
    </submittedName>
</protein>
<organism evidence="2 3">
    <name type="scientific">Mesoplasma florum</name>
    <name type="common">Acholeplasma florum</name>
    <dbReference type="NCBI Taxonomy" id="2151"/>
    <lineage>
        <taxon>Bacteria</taxon>
        <taxon>Bacillati</taxon>
        <taxon>Mycoplasmatota</taxon>
        <taxon>Mollicutes</taxon>
        <taxon>Entomoplasmatales</taxon>
        <taxon>Entomoplasmataceae</taxon>
        <taxon>Mesoplasma</taxon>
    </lineage>
</organism>
<name>A0AAD0MPV7_MESFO</name>
<gene>
    <name evidence="2" type="ORF">MflW12_5760</name>
</gene>